<organism evidence="1 2">
    <name type="scientific">Nocardia acididurans</name>
    <dbReference type="NCBI Taxonomy" id="2802282"/>
    <lineage>
        <taxon>Bacteria</taxon>
        <taxon>Bacillati</taxon>
        <taxon>Actinomycetota</taxon>
        <taxon>Actinomycetes</taxon>
        <taxon>Mycobacteriales</taxon>
        <taxon>Nocardiaceae</taxon>
        <taxon>Nocardia</taxon>
    </lineage>
</organism>
<protein>
    <recommendedName>
        <fullName evidence="3">PE family protein</fullName>
    </recommendedName>
</protein>
<proteinExistence type="predicted"/>
<gene>
    <name evidence="1" type="ORF">JK358_35700</name>
</gene>
<keyword evidence="2" id="KW-1185">Reference proteome</keyword>
<evidence type="ECO:0008006" key="3">
    <source>
        <dbReference type="Google" id="ProtNLM"/>
    </source>
</evidence>
<name>A0ABS1MGH0_9NOCA</name>
<reference evidence="1 2" key="1">
    <citation type="submission" date="2021-01" db="EMBL/GenBank/DDBJ databases">
        <title>WGS of actinomycetes isolated from Thailand.</title>
        <authorList>
            <person name="Thawai C."/>
        </authorList>
    </citation>
    <scope>NUCLEOTIDE SEQUENCE [LARGE SCALE GENOMIC DNA]</scope>
    <source>
        <strain evidence="1 2">LPG 2</strain>
    </source>
</reference>
<evidence type="ECO:0000313" key="2">
    <source>
        <dbReference type="Proteomes" id="UP000602198"/>
    </source>
</evidence>
<evidence type="ECO:0000313" key="1">
    <source>
        <dbReference type="EMBL" id="MBL1079760.1"/>
    </source>
</evidence>
<sequence>MLDIDSPDDIRSTARQFVDAVESVRQSVLATTSRLRTPEPSPSPIDRRLADELTTLRTALDDATEYTARRARSVGDSLTEIAGELGNSDARSGAAIRHATP</sequence>
<dbReference type="Proteomes" id="UP000602198">
    <property type="component" value="Unassembled WGS sequence"/>
</dbReference>
<comment type="caution">
    <text evidence="1">The sequence shown here is derived from an EMBL/GenBank/DDBJ whole genome shotgun (WGS) entry which is preliminary data.</text>
</comment>
<dbReference type="EMBL" id="JAERRJ010000019">
    <property type="protein sequence ID" value="MBL1079760.1"/>
    <property type="molecule type" value="Genomic_DNA"/>
</dbReference>
<dbReference type="RefSeq" id="WP_201957299.1">
    <property type="nucleotide sequence ID" value="NZ_JAERRJ010000019.1"/>
</dbReference>
<accession>A0ABS1MGH0</accession>